<dbReference type="EMBL" id="JARKIB010000068">
    <property type="protein sequence ID" value="KAJ7749722.1"/>
    <property type="molecule type" value="Genomic_DNA"/>
</dbReference>
<dbReference type="InterPro" id="IPR051609">
    <property type="entry name" value="NmrA/Isoflavone_reductase-like"/>
</dbReference>
<keyword evidence="1" id="KW-0521">NADP</keyword>
<protein>
    <recommendedName>
        <fullName evidence="3">NmrA-like domain-containing protein</fullName>
    </recommendedName>
</protein>
<dbReference type="Gene3D" id="3.90.25.10">
    <property type="entry name" value="UDP-galactose 4-epimerase, domain 1"/>
    <property type="match status" value="1"/>
</dbReference>
<feature type="domain" description="NmrA-like" evidence="3">
    <location>
        <begin position="9"/>
        <end position="256"/>
    </location>
</feature>
<keyword evidence="2" id="KW-0560">Oxidoreductase</keyword>
<sequence>MADFTPFSILVIGGTGTIGQFITSSILRAQPHFPSVTLFTSPTTARTKAAQLAKWQALGLKVKVGDISSERDVAAAFADADTVVSALGRGALQLQLDLLRLAEASGTVRWFFPSEYGTDIEHNDRSPDERPHQVKLAVRRYVREEVKRVRVTYVVTGPYFDMWVGALPGAELAGGFVTEKKEAYLIGGSEKVGFCTMWDVGKAVVAALRHPSASFNKALKVQSFVVAPAVVLAEYERQTGAKWSVTETPLETIRKLETEAWAEGSPVATGFTLRRIWAEGGTLYEENDNAVIGLGEGDMETLETGVRRALGGGWTEEEV</sequence>
<proteinExistence type="predicted"/>
<evidence type="ECO:0000259" key="3">
    <source>
        <dbReference type="Pfam" id="PF05368"/>
    </source>
</evidence>
<accession>A0AAD7IST2</accession>
<dbReference type="Proteomes" id="UP001215598">
    <property type="component" value="Unassembled WGS sequence"/>
</dbReference>
<reference evidence="4" key="1">
    <citation type="submission" date="2023-03" db="EMBL/GenBank/DDBJ databases">
        <title>Massive genome expansion in bonnet fungi (Mycena s.s.) driven by repeated elements and novel gene families across ecological guilds.</title>
        <authorList>
            <consortium name="Lawrence Berkeley National Laboratory"/>
            <person name="Harder C.B."/>
            <person name="Miyauchi S."/>
            <person name="Viragh M."/>
            <person name="Kuo A."/>
            <person name="Thoen E."/>
            <person name="Andreopoulos B."/>
            <person name="Lu D."/>
            <person name="Skrede I."/>
            <person name="Drula E."/>
            <person name="Henrissat B."/>
            <person name="Morin E."/>
            <person name="Kohler A."/>
            <person name="Barry K."/>
            <person name="LaButti K."/>
            <person name="Morin E."/>
            <person name="Salamov A."/>
            <person name="Lipzen A."/>
            <person name="Mereny Z."/>
            <person name="Hegedus B."/>
            <person name="Baldrian P."/>
            <person name="Stursova M."/>
            <person name="Weitz H."/>
            <person name="Taylor A."/>
            <person name="Grigoriev I.V."/>
            <person name="Nagy L.G."/>
            <person name="Martin F."/>
            <person name="Kauserud H."/>
        </authorList>
    </citation>
    <scope>NUCLEOTIDE SEQUENCE</scope>
    <source>
        <strain evidence="4">CBHHK182m</strain>
    </source>
</reference>
<organism evidence="4 5">
    <name type="scientific">Mycena metata</name>
    <dbReference type="NCBI Taxonomy" id="1033252"/>
    <lineage>
        <taxon>Eukaryota</taxon>
        <taxon>Fungi</taxon>
        <taxon>Dikarya</taxon>
        <taxon>Basidiomycota</taxon>
        <taxon>Agaricomycotina</taxon>
        <taxon>Agaricomycetes</taxon>
        <taxon>Agaricomycetidae</taxon>
        <taxon>Agaricales</taxon>
        <taxon>Marasmiineae</taxon>
        <taxon>Mycenaceae</taxon>
        <taxon>Mycena</taxon>
    </lineage>
</organism>
<dbReference type="PANTHER" id="PTHR47706">
    <property type="entry name" value="NMRA-LIKE FAMILY PROTEIN"/>
    <property type="match status" value="1"/>
</dbReference>
<dbReference type="Gene3D" id="3.40.50.720">
    <property type="entry name" value="NAD(P)-binding Rossmann-like Domain"/>
    <property type="match status" value="1"/>
</dbReference>
<dbReference type="Pfam" id="PF05368">
    <property type="entry name" value="NmrA"/>
    <property type="match status" value="1"/>
</dbReference>
<comment type="caution">
    <text evidence="4">The sequence shown here is derived from an EMBL/GenBank/DDBJ whole genome shotgun (WGS) entry which is preliminary data.</text>
</comment>
<gene>
    <name evidence="4" type="ORF">B0H16DRAFT_1420246</name>
</gene>
<evidence type="ECO:0000256" key="2">
    <source>
        <dbReference type="ARBA" id="ARBA00023002"/>
    </source>
</evidence>
<evidence type="ECO:0000256" key="1">
    <source>
        <dbReference type="ARBA" id="ARBA00022857"/>
    </source>
</evidence>
<dbReference type="InterPro" id="IPR036291">
    <property type="entry name" value="NAD(P)-bd_dom_sf"/>
</dbReference>
<dbReference type="PANTHER" id="PTHR47706:SF11">
    <property type="entry name" value="ISOFLAVONE REDUCTASE FAMILY PROTEIN (AFU_ORTHOLOGUE AFUA_1G12510)"/>
    <property type="match status" value="1"/>
</dbReference>
<dbReference type="AlphaFoldDB" id="A0AAD7IST2"/>
<dbReference type="GO" id="GO:0016491">
    <property type="term" value="F:oxidoreductase activity"/>
    <property type="evidence" value="ECO:0007669"/>
    <property type="project" value="UniProtKB-KW"/>
</dbReference>
<dbReference type="SUPFAM" id="SSF51735">
    <property type="entry name" value="NAD(P)-binding Rossmann-fold domains"/>
    <property type="match status" value="1"/>
</dbReference>
<name>A0AAD7IST2_9AGAR</name>
<keyword evidence="5" id="KW-1185">Reference proteome</keyword>
<evidence type="ECO:0000313" key="5">
    <source>
        <dbReference type="Proteomes" id="UP001215598"/>
    </source>
</evidence>
<dbReference type="InterPro" id="IPR008030">
    <property type="entry name" value="NmrA-like"/>
</dbReference>
<evidence type="ECO:0000313" key="4">
    <source>
        <dbReference type="EMBL" id="KAJ7749722.1"/>
    </source>
</evidence>